<evidence type="ECO:0008006" key="4">
    <source>
        <dbReference type="Google" id="ProtNLM"/>
    </source>
</evidence>
<reference evidence="2 3" key="1">
    <citation type="submission" date="2020-10" db="EMBL/GenBank/DDBJ databases">
        <title>Phylogeny of dyella-like bacteria.</title>
        <authorList>
            <person name="Fu J."/>
        </authorList>
    </citation>
    <scope>NUCLEOTIDE SEQUENCE [LARGE SCALE GENOMIC DNA]</scope>
    <source>
        <strain evidence="2 3">JP1</strain>
    </source>
</reference>
<dbReference type="InterPro" id="IPR011004">
    <property type="entry name" value="Trimer_LpxA-like_sf"/>
</dbReference>
<feature type="signal peptide" evidence="1">
    <location>
        <begin position="1"/>
        <end position="18"/>
    </location>
</feature>
<name>A0ABW8JPI8_9GAMM</name>
<gene>
    <name evidence="2" type="ORF">ISP15_17275</name>
</gene>
<keyword evidence="3" id="KW-1185">Reference proteome</keyword>
<evidence type="ECO:0000313" key="2">
    <source>
        <dbReference type="EMBL" id="MFK2902091.1"/>
    </source>
</evidence>
<dbReference type="EMBL" id="JADIKJ010000024">
    <property type="protein sequence ID" value="MFK2902091.1"/>
    <property type="molecule type" value="Genomic_DNA"/>
</dbReference>
<proteinExistence type="predicted"/>
<sequence length="213" mass="21915">MRLTILALTLLLPLAVAAQDIDKINGTASVEAGEHVGNVRSVNGSVNIGDGAVVEDASTVNGTVELGEKAHANALHTVNGAITLAANSQVRGEVKSTNGAISLDPGAEVTEGVANVNGRITLNHAHVAGGIETTSGDIIVGENSRVEGGILVNEASRYGWNRQERKPHIVIGPHAIVRGTLEFRREVVLEVSSSAQIGPVKGATPQTFGGSMP</sequence>
<dbReference type="Proteomes" id="UP001620461">
    <property type="component" value="Unassembled WGS sequence"/>
</dbReference>
<keyword evidence="1" id="KW-0732">Signal</keyword>
<protein>
    <recommendedName>
        <fullName evidence="4">Polymer-forming cytoskeletal protein</fullName>
    </recommendedName>
</protein>
<evidence type="ECO:0000313" key="3">
    <source>
        <dbReference type="Proteomes" id="UP001620461"/>
    </source>
</evidence>
<dbReference type="SUPFAM" id="SSF51161">
    <property type="entry name" value="Trimeric LpxA-like enzymes"/>
    <property type="match status" value="1"/>
</dbReference>
<comment type="caution">
    <text evidence="2">The sequence shown here is derived from an EMBL/GenBank/DDBJ whole genome shotgun (WGS) entry which is preliminary data.</text>
</comment>
<accession>A0ABW8JPI8</accession>
<evidence type="ECO:0000256" key="1">
    <source>
        <dbReference type="SAM" id="SignalP"/>
    </source>
</evidence>
<feature type="chain" id="PRO_5045734646" description="Polymer-forming cytoskeletal protein" evidence="1">
    <location>
        <begin position="19"/>
        <end position="213"/>
    </location>
</feature>
<dbReference type="RefSeq" id="WP_404549108.1">
    <property type="nucleotide sequence ID" value="NZ_JADIKJ010000024.1"/>
</dbReference>
<organism evidence="2 3">
    <name type="scientific">Dyella jejuensis</name>
    <dbReference type="NCBI Taxonomy" id="1432009"/>
    <lineage>
        <taxon>Bacteria</taxon>
        <taxon>Pseudomonadati</taxon>
        <taxon>Pseudomonadota</taxon>
        <taxon>Gammaproteobacteria</taxon>
        <taxon>Lysobacterales</taxon>
        <taxon>Rhodanobacteraceae</taxon>
        <taxon>Dyella</taxon>
    </lineage>
</organism>